<dbReference type="NCBIfam" id="TIGR01409">
    <property type="entry name" value="TAT_signal_seq"/>
    <property type="match status" value="1"/>
</dbReference>
<feature type="domain" description="DUF1868" evidence="1">
    <location>
        <begin position="47"/>
        <end position="159"/>
    </location>
</feature>
<protein>
    <submittedName>
        <fullName evidence="2">DUF1868 domain-containing protein</fullName>
    </submittedName>
</protein>
<comment type="caution">
    <text evidence="2">The sequence shown here is derived from an EMBL/GenBank/DDBJ whole genome shotgun (WGS) entry which is preliminary data.</text>
</comment>
<proteinExistence type="predicted"/>
<keyword evidence="3" id="KW-1185">Reference proteome</keyword>
<evidence type="ECO:0000313" key="2">
    <source>
        <dbReference type="EMBL" id="MDE8650708.1"/>
    </source>
</evidence>
<gene>
    <name evidence="2" type="ORF">PYV00_03115</name>
</gene>
<dbReference type="PROSITE" id="PS51318">
    <property type="entry name" value="TAT"/>
    <property type="match status" value="1"/>
</dbReference>
<dbReference type="Gene3D" id="3.90.1140.10">
    <property type="entry name" value="Cyclic phosphodiesterase"/>
    <property type="match status" value="1"/>
</dbReference>
<dbReference type="InterPro" id="IPR006311">
    <property type="entry name" value="TAT_signal"/>
</dbReference>
<dbReference type="RefSeq" id="WP_275226790.1">
    <property type="nucleotide sequence ID" value="NZ_JARESE010000009.1"/>
</dbReference>
<evidence type="ECO:0000313" key="3">
    <source>
        <dbReference type="Proteomes" id="UP001216253"/>
    </source>
</evidence>
<sequence>MADLLAGTSRRNFLGLAAAGAAAGITTAPSSLLARQSPTYPPDVGRKFYPDGRVHPFAGSTIICHLPQQGEHAACFNSILDIFREAPRHRFMRKVAMLPPSSYHMTVFGVANDQSRKRESWPADLPLDMPLEAVNRALVERLRSFELGNILPIRMRVSPQQSPENGRTLVFHLQPFDDAESAKLRRLRDRLANVLKIQSPGHDSYEFHISFGYPISWFDATEEREVKRIWPEWANRIASRSPEIAFAAPEYCTFDDMFAFHRQLYLGQNG</sequence>
<dbReference type="InterPro" id="IPR019546">
    <property type="entry name" value="TAT_signal_bac_arc"/>
</dbReference>
<dbReference type="InterPro" id="IPR015069">
    <property type="entry name" value="2H-PEstase_DUF1868"/>
</dbReference>
<accession>A0ABT5WL01</accession>
<dbReference type="InterPro" id="IPR009097">
    <property type="entry name" value="Cyclic_Pdiesterase"/>
</dbReference>
<dbReference type="EMBL" id="JARESE010000009">
    <property type="protein sequence ID" value="MDE8650708.1"/>
    <property type="molecule type" value="Genomic_DNA"/>
</dbReference>
<evidence type="ECO:0000259" key="1">
    <source>
        <dbReference type="Pfam" id="PF08975"/>
    </source>
</evidence>
<dbReference type="SUPFAM" id="SSF55144">
    <property type="entry name" value="LigT-like"/>
    <property type="match status" value="1"/>
</dbReference>
<dbReference type="Pfam" id="PF08975">
    <property type="entry name" value="2H-phosphodiest"/>
    <property type="match status" value="1"/>
</dbReference>
<reference evidence="2 3" key="1">
    <citation type="submission" date="2023-03" db="EMBL/GenBank/DDBJ databases">
        <title>NovoSphingobium album sp. nov. isolated from polycyclic aromatic hydrocarbons- and heavy-metal polluted soil.</title>
        <authorList>
            <person name="Liu Z."/>
            <person name="Wang K."/>
        </authorList>
    </citation>
    <scope>NUCLEOTIDE SEQUENCE [LARGE SCALE GENOMIC DNA]</scope>
    <source>
        <strain evidence="2 3">H3SJ31-1</strain>
    </source>
</reference>
<name>A0ABT5WL01_9SPHN</name>
<organism evidence="2 3">
    <name type="scientific">Novosphingobium album</name>
    <name type="common">ex Liu et al. 2023</name>
    <dbReference type="NCBI Taxonomy" id="3031130"/>
    <lineage>
        <taxon>Bacteria</taxon>
        <taxon>Pseudomonadati</taxon>
        <taxon>Pseudomonadota</taxon>
        <taxon>Alphaproteobacteria</taxon>
        <taxon>Sphingomonadales</taxon>
        <taxon>Sphingomonadaceae</taxon>
        <taxon>Novosphingobium</taxon>
    </lineage>
</organism>
<dbReference type="Proteomes" id="UP001216253">
    <property type="component" value="Unassembled WGS sequence"/>
</dbReference>